<dbReference type="STRING" id="1502745.SAMN02799620_02532"/>
<gene>
    <name evidence="3" type="ORF">HZU40_20740</name>
    <name evidence="4" type="ORF">SAMN02799620_02532</name>
</gene>
<reference evidence="5" key="1">
    <citation type="submission" date="2016-10" db="EMBL/GenBank/DDBJ databases">
        <authorList>
            <person name="Varghese N."/>
            <person name="Submissions S."/>
        </authorList>
    </citation>
    <scope>NUCLEOTIDE SEQUENCE [LARGE SCALE GENOMIC DNA]</scope>
    <source>
        <strain evidence="5">UNC267MFSha1.1M11</strain>
    </source>
</reference>
<feature type="transmembrane region" description="Helical" evidence="1">
    <location>
        <begin position="49"/>
        <end position="67"/>
    </location>
</feature>
<evidence type="ECO:0000256" key="1">
    <source>
        <dbReference type="SAM" id="Phobius"/>
    </source>
</evidence>
<feature type="transmembrane region" description="Helical" evidence="1">
    <location>
        <begin position="240"/>
        <end position="258"/>
    </location>
</feature>
<dbReference type="AlphaFoldDB" id="A0A1G4W8U3"/>
<protein>
    <submittedName>
        <fullName evidence="3 4">Acyltransferase</fullName>
    </submittedName>
</protein>
<feature type="transmembrane region" description="Helical" evidence="1">
    <location>
        <begin position="12"/>
        <end position="29"/>
    </location>
</feature>
<name>A0A1G4W8U3_9MYCO</name>
<keyword evidence="4" id="KW-0378">Hydrolase</keyword>
<feature type="transmembrane region" description="Helical" evidence="1">
    <location>
        <begin position="309"/>
        <end position="327"/>
    </location>
</feature>
<feature type="transmembrane region" description="Helical" evidence="1">
    <location>
        <begin position="88"/>
        <end position="111"/>
    </location>
</feature>
<keyword evidence="1" id="KW-1133">Transmembrane helix</keyword>
<evidence type="ECO:0000313" key="5">
    <source>
        <dbReference type="Proteomes" id="UP000199707"/>
    </source>
</evidence>
<evidence type="ECO:0000259" key="2">
    <source>
        <dbReference type="Pfam" id="PF01757"/>
    </source>
</evidence>
<dbReference type="Proteomes" id="UP000515498">
    <property type="component" value="Chromosome"/>
</dbReference>
<dbReference type="RefSeq" id="WP_090357348.1">
    <property type="nucleotide sequence ID" value="NZ_CP059894.1"/>
</dbReference>
<keyword evidence="4" id="KW-0808">Transferase</keyword>
<evidence type="ECO:0000313" key="3">
    <source>
        <dbReference type="EMBL" id="QNJ90675.1"/>
    </source>
</evidence>
<dbReference type="InterPro" id="IPR050879">
    <property type="entry name" value="Acyltransferase_3"/>
</dbReference>
<feature type="transmembrane region" description="Helical" evidence="1">
    <location>
        <begin position="210"/>
        <end position="228"/>
    </location>
</feature>
<dbReference type="GO" id="GO:0016747">
    <property type="term" value="F:acyltransferase activity, transferring groups other than amino-acyl groups"/>
    <property type="evidence" value="ECO:0007669"/>
    <property type="project" value="InterPro"/>
</dbReference>
<keyword evidence="1" id="KW-0812">Transmembrane</keyword>
<feature type="transmembrane region" description="Helical" evidence="1">
    <location>
        <begin position="278"/>
        <end position="297"/>
    </location>
</feature>
<dbReference type="PANTHER" id="PTHR23028:SF53">
    <property type="entry name" value="ACYL_TRANSF_3 DOMAIN-CONTAINING PROTEIN"/>
    <property type="match status" value="1"/>
</dbReference>
<sequence>MRSGEIKALTGLRIFAAVWVVLFHFRPLLHEAAPNFSEALAPILNVGAQGVDLFFILSGFVLTWTYIDKMGKNWSTRATLHFLWMRLARVWPVYLVTLHLAALWIIFTLYVGHVPSENVGTLNAISYIRQLFLVQLWFQPFFDGSSWDGPAWSISAEWLAYLLFGGLVLIIFRMARATRARTLLWLAFAVTLPPVMFLLATGHFYTPWSWLPRILLQFTAGAIACAAVRRLNPSDRTRTLAGIAGVLLVVAMVGALYWFDAHPIPDVIDSGGVLDLLFVPLVVTLAIGTGTLPSLLSLRVLTYGGQISFSLYMVHEIVHTAWNWAVLQFELTLAGPAGTWMLLGVFAVAFAAAAALYHFVEEPARRWMRRMVDVKDATPSVQSLDRDDRKLSA</sequence>
<feature type="domain" description="Acyltransferase 3" evidence="2">
    <location>
        <begin position="7"/>
        <end position="353"/>
    </location>
</feature>
<dbReference type="GO" id="GO:0016020">
    <property type="term" value="C:membrane"/>
    <property type="evidence" value="ECO:0007669"/>
    <property type="project" value="TreeGrafter"/>
</dbReference>
<dbReference type="PANTHER" id="PTHR23028">
    <property type="entry name" value="ACETYLTRANSFERASE"/>
    <property type="match status" value="1"/>
</dbReference>
<dbReference type="EMBL" id="FMUB01000005">
    <property type="protein sequence ID" value="SCX18615.1"/>
    <property type="molecule type" value="Genomic_DNA"/>
</dbReference>
<organism evidence="4 5">
    <name type="scientific">Mycolicibacterium fluoranthenivorans</name>
    <dbReference type="NCBI Taxonomy" id="258505"/>
    <lineage>
        <taxon>Bacteria</taxon>
        <taxon>Bacillati</taxon>
        <taxon>Actinomycetota</taxon>
        <taxon>Actinomycetes</taxon>
        <taxon>Mycobacteriales</taxon>
        <taxon>Mycobacteriaceae</taxon>
        <taxon>Mycolicibacterium</taxon>
    </lineage>
</organism>
<dbReference type="EMBL" id="CP059894">
    <property type="protein sequence ID" value="QNJ90675.1"/>
    <property type="molecule type" value="Genomic_DNA"/>
</dbReference>
<evidence type="ECO:0000313" key="4">
    <source>
        <dbReference type="EMBL" id="SCX18615.1"/>
    </source>
</evidence>
<dbReference type="InterPro" id="IPR002656">
    <property type="entry name" value="Acyl_transf_3_dom"/>
</dbReference>
<reference evidence="3 6" key="3">
    <citation type="submission" date="2020-07" db="EMBL/GenBank/DDBJ databases">
        <title>Draft genome sequence of four isobutane-metabolizing strains capable of cometabolically degrading diverse ether contaminants.</title>
        <authorList>
            <person name="Chen W."/>
            <person name="Faulkner N."/>
            <person name="Smith C."/>
            <person name="Hyman M."/>
        </authorList>
    </citation>
    <scope>NUCLEOTIDE SEQUENCE [LARGE SCALE GENOMIC DNA]</scope>
    <source>
        <strain evidence="3 6">2A</strain>
    </source>
</reference>
<feature type="transmembrane region" description="Helical" evidence="1">
    <location>
        <begin position="184"/>
        <end position="204"/>
    </location>
</feature>
<keyword evidence="1" id="KW-0472">Membrane</keyword>
<evidence type="ECO:0000313" key="6">
    <source>
        <dbReference type="Proteomes" id="UP000515498"/>
    </source>
</evidence>
<feature type="transmembrane region" description="Helical" evidence="1">
    <location>
        <begin position="339"/>
        <end position="360"/>
    </location>
</feature>
<dbReference type="GO" id="GO:0016787">
    <property type="term" value="F:hydrolase activity"/>
    <property type="evidence" value="ECO:0007669"/>
    <property type="project" value="UniProtKB-KW"/>
</dbReference>
<reference evidence="4" key="2">
    <citation type="submission" date="2016-10" db="EMBL/GenBank/DDBJ databases">
        <authorList>
            <person name="de Groot N.N."/>
        </authorList>
    </citation>
    <scope>NUCLEOTIDE SEQUENCE [LARGE SCALE GENOMIC DNA]</scope>
    <source>
        <strain evidence="4">UNC267MFSha1.1M11</strain>
    </source>
</reference>
<proteinExistence type="predicted"/>
<dbReference type="GO" id="GO:0009103">
    <property type="term" value="P:lipopolysaccharide biosynthetic process"/>
    <property type="evidence" value="ECO:0007669"/>
    <property type="project" value="TreeGrafter"/>
</dbReference>
<dbReference type="KEGG" id="mflu:HZU40_20740"/>
<dbReference type="Proteomes" id="UP000199707">
    <property type="component" value="Unassembled WGS sequence"/>
</dbReference>
<feature type="transmembrane region" description="Helical" evidence="1">
    <location>
        <begin position="151"/>
        <end position="172"/>
    </location>
</feature>
<accession>A0A1G4W8U3</accession>
<keyword evidence="4" id="KW-0012">Acyltransferase</keyword>
<dbReference type="Pfam" id="PF01757">
    <property type="entry name" value="Acyl_transf_3"/>
    <property type="match status" value="1"/>
</dbReference>